<dbReference type="GO" id="GO:0070814">
    <property type="term" value="P:hydrogen sulfide biosynthetic process"/>
    <property type="evidence" value="ECO:0007669"/>
    <property type="project" value="UniProtKB-UniRule"/>
</dbReference>
<feature type="binding site" description="axial binding residue" evidence="15">
    <location>
        <position position="493"/>
    </location>
    <ligand>
        <name>siroheme</name>
        <dbReference type="ChEBI" id="CHEBI:60052"/>
    </ligand>
    <ligandPart>
        <name>Fe</name>
        <dbReference type="ChEBI" id="CHEBI:18248"/>
    </ligandPart>
</feature>
<evidence type="ECO:0000256" key="6">
    <source>
        <dbReference type="ARBA" id="ARBA00022723"/>
    </source>
</evidence>
<feature type="domain" description="Nitrite/Sulfite reductase ferredoxin-like" evidence="17">
    <location>
        <begin position="357"/>
        <end position="425"/>
    </location>
</feature>
<dbReference type="SUPFAM" id="SSF56014">
    <property type="entry name" value="Nitrite and sulphite reductase 4Fe-4S domain-like"/>
    <property type="match status" value="2"/>
</dbReference>
<dbReference type="InterPro" id="IPR036136">
    <property type="entry name" value="Nit/Sulf_reduc_fer-like_dom_sf"/>
</dbReference>
<dbReference type="GO" id="GO:0046872">
    <property type="term" value="F:metal ion binding"/>
    <property type="evidence" value="ECO:0007669"/>
    <property type="project" value="UniProtKB-KW"/>
</dbReference>
<comment type="caution">
    <text evidence="18">The sequence shown here is derived from an EMBL/GenBank/DDBJ whole genome shotgun (WGS) entry which is preliminary data.</text>
</comment>
<proteinExistence type="inferred from homology"/>
<dbReference type="Pfam" id="PF01077">
    <property type="entry name" value="NIR_SIR"/>
    <property type="match status" value="1"/>
</dbReference>
<dbReference type="InterPro" id="IPR045169">
    <property type="entry name" value="NO2/SO3_Rdtase_4Fe4S_prot"/>
</dbReference>
<dbReference type="PROSITE" id="PS00365">
    <property type="entry name" value="NIR_SIR"/>
    <property type="match status" value="1"/>
</dbReference>
<evidence type="ECO:0000256" key="9">
    <source>
        <dbReference type="ARBA" id="ARBA00023004"/>
    </source>
</evidence>
<feature type="domain" description="Nitrite/sulphite reductase 4Fe-4S" evidence="16">
    <location>
        <begin position="171"/>
        <end position="338"/>
    </location>
</feature>
<evidence type="ECO:0000313" key="19">
    <source>
        <dbReference type="Proteomes" id="UP000267798"/>
    </source>
</evidence>
<keyword evidence="7 15" id="KW-0521">NADP</keyword>
<evidence type="ECO:0000256" key="15">
    <source>
        <dbReference type="HAMAP-Rule" id="MF_01540"/>
    </source>
</evidence>
<dbReference type="PRINTS" id="PR00397">
    <property type="entry name" value="SIROHAEM"/>
</dbReference>
<keyword evidence="11 15" id="KW-0198">Cysteine biosynthesis</keyword>
<dbReference type="Gene3D" id="3.30.413.10">
    <property type="entry name" value="Sulfite Reductase Hemoprotein, domain 1"/>
    <property type="match status" value="2"/>
</dbReference>
<evidence type="ECO:0000259" key="16">
    <source>
        <dbReference type="Pfam" id="PF01077"/>
    </source>
</evidence>
<gene>
    <name evidence="15 18" type="primary">cysI</name>
    <name evidence="18" type="ORF">D3P09_15370</name>
</gene>
<dbReference type="InterPro" id="IPR006066">
    <property type="entry name" value="NO2/SO3_Rdtase_FeS/sirohaem_BS"/>
</dbReference>
<keyword evidence="9 15" id="KW-0408">Iron</keyword>
<evidence type="ECO:0000256" key="10">
    <source>
        <dbReference type="ARBA" id="ARBA00023014"/>
    </source>
</evidence>
<protein>
    <recommendedName>
        <fullName evidence="15">Sulfite reductase [NADPH] hemoprotein beta-component</fullName>
        <shortName evidence="15">SiR-HP</shortName>
        <shortName evidence="15">SiRHP</shortName>
        <ecNumber evidence="15">1.8.1.2</ecNumber>
    </recommendedName>
</protein>
<evidence type="ECO:0000259" key="17">
    <source>
        <dbReference type="Pfam" id="PF03460"/>
    </source>
</evidence>
<dbReference type="GO" id="GO:0050311">
    <property type="term" value="F:sulfite reductase (ferredoxin) activity"/>
    <property type="evidence" value="ECO:0007669"/>
    <property type="project" value="TreeGrafter"/>
</dbReference>
<evidence type="ECO:0000256" key="8">
    <source>
        <dbReference type="ARBA" id="ARBA00023002"/>
    </source>
</evidence>
<dbReference type="GO" id="GO:0020037">
    <property type="term" value="F:heme binding"/>
    <property type="evidence" value="ECO:0007669"/>
    <property type="project" value="InterPro"/>
</dbReference>
<dbReference type="OrthoDB" id="9803707at2"/>
<dbReference type="EC" id="1.8.1.2" evidence="15"/>
<dbReference type="InterPro" id="IPR005117">
    <property type="entry name" value="NiRdtase/SiRdtase_haem-b_fer"/>
</dbReference>
<evidence type="ECO:0000256" key="4">
    <source>
        <dbReference type="ARBA" id="ARBA00022605"/>
    </source>
</evidence>
<evidence type="ECO:0000256" key="2">
    <source>
        <dbReference type="ARBA" id="ARBA00010429"/>
    </source>
</evidence>
<dbReference type="EMBL" id="QXQB01000003">
    <property type="protein sequence ID" value="RJX38898.1"/>
    <property type="molecule type" value="Genomic_DNA"/>
</dbReference>
<dbReference type="NCBIfam" id="TIGR02041">
    <property type="entry name" value="CysI"/>
    <property type="match status" value="1"/>
</dbReference>
<evidence type="ECO:0000256" key="13">
    <source>
        <dbReference type="ARBA" id="ARBA00057160"/>
    </source>
</evidence>
<dbReference type="NCBIfam" id="NF010029">
    <property type="entry name" value="PRK13504.1"/>
    <property type="match status" value="1"/>
</dbReference>
<dbReference type="InterPro" id="IPR045854">
    <property type="entry name" value="NO2/SO3_Rdtase_4Fe4S_sf"/>
</dbReference>
<feature type="binding site" evidence="15">
    <location>
        <position position="489"/>
    </location>
    <ligand>
        <name>[4Fe-4S] cluster</name>
        <dbReference type="ChEBI" id="CHEBI:49883"/>
    </ligand>
</feature>
<keyword evidence="5 15" id="KW-0349">Heme</keyword>
<keyword evidence="6 15" id="KW-0479">Metal-binding</keyword>
<evidence type="ECO:0000313" key="18">
    <source>
        <dbReference type="EMBL" id="RJX38898.1"/>
    </source>
</evidence>
<dbReference type="GO" id="GO:0051539">
    <property type="term" value="F:4 iron, 4 sulfur cluster binding"/>
    <property type="evidence" value="ECO:0007669"/>
    <property type="project" value="UniProtKB-KW"/>
</dbReference>
<dbReference type="PANTHER" id="PTHR11493">
    <property type="entry name" value="SULFITE REDUCTASE [NADPH] SUBUNIT BETA-RELATED"/>
    <property type="match status" value="1"/>
</dbReference>
<feature type="binding site" evidence="15">
    <location>
        <position position="444"/>
    </location>
    <ligand>
        <name>[4Fe-4S] cluster</name>
        <dbReference type="ChEBI" id="CHEBI:49883"/>
    </ligand>
</feature>
<evidence type="ECO:0000256" key="11">
    <source>
        <dbReference type="ARBA" id="ARBA00023192"/>
    </source>
</evidence>
<dbReference type="Pfam" id="PF03460">
    <property type="entry name" value="NIR_SIR_ferr"/>
    <property type="match status" value="2"/>
</dbReference>
<keyword evidence="3 15" id="KW-0004">4Fe-4S</keyword>
<evidence type="ECO:0000256" key="3">
    <source>
        <dbReference type="ARBA" id="ARBA00022485"/>
    </source>
</evidence>
<evidence type="ECO:0000256" key="5">
    <source>
        <dbReference type="ARBA" id="ARBA00022617"/>
    </source>
</evidence>
<evidence type="ECO:0000256" key="1">
    <source>
        <dbReference type="ARBA" id="ARBA00004774"/>
    </source>
</evidence>
<dbReference type="GO" id="GO:0000103">
    <property type="term" value="P:sulfate assimilation"/>
    <property type="evidence" value="ECO:0007669"/>
    <property type="project" value="UniProtKB-UniRule"/>
</dbReference>
<dbReference type="GO" id="GO:0050661">
    <property type="term" value="F:NADP binding"/>
    <property type="evidence" value="ECO:0007669"/>
    <property type="project" value="InterPro"/>
</dbReference>
<keyword evidence="8 15" id="KW-0560">Oxidoreductase</keyword>
<comment type="pathway">
    <text evidence="1 15">Sulfur metabolism; hydrogen sulfide biosynthesis; hydrogen sulfide from sulfite (NADPH route): step 1/1.</text>
</comment>
<dbReference type="InterPro" id="IPR011786">
    <property type="entry name" value="CysI"/>
</dbReference>
<keyword evidence="10 15" id="KW-0411">Iron-sulfur</keyword>
<evidence type="ECO:0000256" key="12">
    <source>
        <dbReference type="ARBA" id="ARBA00052219"/>
    </source>
</evidence>
<organism evidence="18 19">
    <name type="scientific">Paenibacillus pinisoli</name>
    <dbReference type="NCBI Taxonomy" id="1276110"/>
    <lineage>
        <taxon>Bacteria</taxon>
        <taxon>Bacillati</taxon>
        <taxon>Bacillota</taxon>
        <taxon>Bacilli</taxon>
        <taxon>Bacillales</taxon>
        <taxon>Paenibacillaceae</taxon>
        <taxon>Paenibacillus</taxon>
    </lineage>
</organism>
<comment type="subunit">
    <text evidence="14 15">Alpha(8)-beta(8). The alpha component is a flavoprotein, the beta component is a hemoprotein.</text>
</comment>
<dbReference type="Proteomes" id="UP000267798">
    <property type="component" value="Unassembled WGS sequence"/>
</dbReference>
<dbReference type="InterPro" id="IPR006067">
    <property type="entry name" value="NO2/SO3_Rdtase_4Fe4S_dom"/>
</dbReference>
<name>A0A3A6PII2_9BACL</name>
<evidence type="ECO:0000256" key="14">
    <source>
        <dbReference type="ARBA" id="ARBA00062253"/>
    </source>
</evidence>
<dbReference type="HAMAP" id="MF_01540">
    <property type="entry name" value="CysI"/>
    <property type="match status" value="1"/>
</dbReference>
<accession>A0A3A6PII2</accession>
<dbReference type="UniPathway" id="UPA00140">
    <property type="reaction ID" value="UER00207"/>
</dbReference>
<keyword evidence="19" id="KW-1185">Reference proteome</keyword>
<reference evidence="18 19" key="1">
    <citation type="submission" date="2018-09" db="EMBL/GenBank/DDBJ databases">
        <title>Paenibacillus aracenensis nov. sp. isolated from a cave in southern Spain.</title>
        <authorList>
            <person name="Jurado V."/>
            <person name="Gutierrez-Patricio S."/>
            <person name="Gonzalez-Pimentel J.L."/>
            <person name="Miller A.Z."/>
            <person name="Laiz L."/>
            <person name="Saiz-Jimenez C."/>
        </authorList>
    </citation>
    <scope>NUCLEOTIDE SEQUENCE [LARGE SCALE GENOMIC DNA]</scope>
    <source>
        <strain evidence="18 19">JCM 19203</strain>
    </source>
</reference>
<feature type="binding site" evidence="15">
    <location>
        <position position="450"/>
    </location>
    <ligand>
        <name>[4Fe-4S] cluster</name>
        <dbReference type="ChEBI" id="CHEBI:49883"/>
    </ligand>
</feature>
<dbReference type="PANTHER" id="PTHR11493:SF47">
    <property type="entry name" value="SULFITE REDUCTASE [NADPH] SUBUNIT BETA"/>
    <property type="match status" value="1"/>
</dbReference>
<comment type="cofactor">
    <cofactor evidence="15">
        <name>siroheme</name>
        <dbReference type="ChEBI" id="CHEBI:60052"/>
    </cofactor>
    <text evidence="15">Binds 1 siroheme per subunit.</text>
</comment>
<dbReference type="GO" id="GO:0004783">
    <property type="term" value="F:sulfite reductase (NADPH) activity"/>
    <property type="evidence" value="ECO:0007669"/>
    <property type="project" value="UniProtKB-UniRule"/>
</dbReference>
<dbReference type="AlphaFoldDB" id="A0A3A6PII2"/>
<dbReference type="FunFam" id="3.30.413.10:FF:000004">
    <property type="entry name" value="Sulfite reductase [NADPH] hemoprotein beta-component"/>
    <property type="match status" value="1"/>
</dbReference>
<dbReference type="FunFam" id="3.30.413.10:FF:000003">
    <property type="entry name" value="Sulfite reductase [NADPH] hemoprotein beta-component"/>
    <property type="match status" value="1"/>
</dbReference>
<dbReference type="SUPFAM" id="SSF55124">
    <property type="entry name" value="Nitrite/Sulfite reductase N-terminal domain-like"/>
    <property type="match status" value="2"/>
</dbReference>
<feature type="binding site" evidence="15">
    <location>
        <position position="493"/>
    </location>
    <ligand>
        <name>[4Fe-4S] cluster</name>
        <dbReference type="ChEBI" id="CHEBI:49883"/>
    </ligand>
</feature>
<comment type="cofactor">
    <cofactor evidence="15">
        <name>[4Fe-4S] cluster</name>
        <dbReference type="ChEBI" id="CHEBI:49883"/>
    </cofactor>
    <text evidence="15">Binds 1 [4Fe-4S] cluster per subunit.</text>
</comment>
<feature type="domain" description="Nitrite/Sulfite reductase ferredoxin-like" evidence="17">
    <location>
        <begin position="77"/>
        <end position="132"/>
    </location>
</feature>
<evidence type="ECO:0000256" key="7">
    <source>
        <dbReference type="ARBA" id="ARBA00022857"/>
    </source>
</evidence>
<comment type="catalytic activity">
    <reaction evidence="12 15">
        <text>hydrogen sulfide + 3 NADP(+) + 3 H2O = sulfite + 3 NADPH + 4 H(+)</text>
        <dbReference type="Rhea" id="RHEA:13801"/>
        <dbReference type="ChEBI" id="CHEBI:15377"/>
        <dbReference type="ChEBI" id="CHEBI:15378"/>
        <dbReference type="ChEBI" id="CHEBI:17359"/>
        <dbReference type="ChEBI" id="CHEBI:29919"/>
        <dbReference type="ChEBI" id="CHEBI:57783"/>
        <dbReference type="ChEBI" id="CHEBI:58349"/>
        <dbReference type="EC" id="1.8.1.2"/>
    </reaction>
</comment>
<sequence length="579" mass="64980">MTKGHKVEPVGGPPSDVEHLKKESNYLRGSLVESLQNRITGGLSELDNRLLKFHGSYMQDDRDVRNERQKQKLEPSFQFMLRVVTPGGVSTPEQWLVIDELAEKYGSGSIKLTTRQAFQLHGVLKWNLKDTIRTINDTLLTTLAACGDVNRNVMCNPNPEQSQVHSDVFYWAQQITNHLAPRTPAYHEIWLDGEKLIDSTELLKAEGADPVEPIYGPVYLPRKFKIGIAVPPSNDVDVYSQDLGYIAIVEKGKLVGFNVTVGGGMGMTHGDTNTYPQLGRVIGFIRPEQVNDIAEKTVTIQRDYGNRSVRKYARFKYTIDRHGLDWFVAELQERLGWELEPARPFHFESSGDRYGWQKDKNGRWNLTLYIQSGRVADQEGYELKTGLREIAKIHTGDFRLTANQNLMIAGITTAKKAKIIELLGKHGITDGGNHSAIRRSSLSCVALPTCGLAMAEAERYLPTLIDKLEPILEEIGLRDDEINIRMTGCPNGCARPALGEIAFIGKSPGKYNMYMGAGFSGDRLSKLYRENVDENEILDTLTPILHRYAAERDNNEHFGDFVIRTGYVKPVLSGTDFHS</sequence>
<dbReference type="GO" id="GO:0019344">
    <property type="term" value="P:cysteine biosynthetic process"/>
    <property type="evidence" value="ECO:0007669"/>
    <property type="project" value="UniProtKB-KW"/>
</dbReference>
<comment type="similarity">
    <text evidence="2 15">Belongs to the nitrite and sulfite reductase 4Fe-4S domain family.</text>
</comment>
<dbReference type="RefSeq" id="WP_120111704.1">
    <property type="nucleotide sequence ID" value="NZ_QXQB01000003.1"/>
</dbReference>
<keyword evidence="4 15" id="KW-0028">Amino-acid biosynthesis</keyword>
<comment type="function">
    <text evidence="13 15">Component of the sulfite reductase complex that catalyzes the 6-electron reduction of sulfite to sulfide. This is one of several activities required for the biosynthesis of L-cysteine from sulfate.</text>
</comment>
<dbReference type="GO" id="GO:0009337">
    <property type="term" value="C:sulfite reductase complex (NADPH)"/>
    <property type="evidence" value="ECO:0007669"/>
    <property type="project" value="InterPro"/>
</dbReference>